<comment type="caution">
    <text evidence="1">The sequence shown here is derived from an EMBL/GenBank/DDBJ whole genome shotgun (WGS) entry which is preliminary data.</text>
</comment>
<evidence type="ECO:0000313" key="1">
    <source>
        <dbReference type="EMBL" id="HHQ80681.1"/>
    </source>
</evidence>
<gene>
    <name evidence="1" type="ORF">ENM78_04450</name>
</gene>
<dbReference type="AlphaFoldDB" id="A0A7J3ZKP9"/>
<accession>A0A7J3ZKP9</accession>
<sequence>MVSCKCWMRVLCTVDDVSRASRIGLKLLREGFKVEYFSHDRITRIDSRGLCHNLGDARFLLECMHLSGLFEGKCWGTLSECLKDVVATKVIGEGVAAVIAIAGEKATIRVANLKKISVEKLNKLRDRVGFTMEVPRAALLFEGEELLYALDRVLAFINELGGLCSEGALARFEGPSR</sequence>
<proteinExistence type="predicted"/>
<dbReference type="EMBL" id="DRZC01000063">
    <property type="protein sequence ID" value="HHQ80681.1"/>
    <property type="molecule type" value="Genomic_DNA"/>
</dbReference>
<reference evidence="1" key="1">
    <citation type="journal article" date="2020" name="mSystems">
        <title>Genome- and Community-Level Interaction Insights into Carbon Utilization and Element Cycling Functions of Hydrothermarchaeota in Hydrothermal Sediment.</title>
        <authorList>
            <person name="Zhou Z."/>
            <person name="Liu Y."/>
            <person name="Xu W."/>
            <person name="Pan J."/>
            <person name="Luo Z.H."/>
            <person name="Li M."/>
        </authorList>
    </citation>
    <scope>NUCLEOTIDE SEQUENCE [LARGE SCALE GENOMIC DNA]</scope>
    <source>
        <strain evidence="1">SpSt-1116</strain>
    </source>
</reference>
<organism evidence="1">
    <name type="scientific">Fervidicoccus fontis</name>
    <dbReference type="NCBI Taxonomy" id="683846"/>
    <lineage>
        <taxon>Archaea</taxon>
        <taxon>Thermoproteota</taxon>
        <taxon>Thermoprotei</taxon>
        <taxon>Fervidicoccales</taxon>
        <taxon>Fervidicoccaceae</taxon>
        <taxon>Fervidicoccus</taxon>
    </lineage>
</organism>
<protein>
    <submittedName>
        <fullName evidence="1">Uncharacterized protein</fullName>
    </submittedName>
</protein>
<name>A0A7J3ZKP9_9CREN</name>